<dbReference type="GO" id="GO:0003700">
    <property type="term" value="F:DNA-binding transcription factor activity"/>
    <property type="evidence" value="ECO:0007669"/>
    <property type="project" value="InterPro"/>
</dbReference>
<keyword evidence="1" id="KW-0805">Transcription regulation</keyword>
<evidence type="ECO:0000313" key="6">
    <source>
        <dbReference type="Proteomes" id="UP000295008"/>
    </source>
</evidence>
<reference evidence="5 6" key="1">
    <citation type="submission" date="2019-03" db="EMBL/GenBank/DDBJ databases">
        <title>Genomic Encyclopedia of Type Strains, Phase IV (KMG-IV): sequencing the most valuable type-strain genomes for metagenomic binning, comparative biology and taxonomic classification.</title>
        <authorList>
            <person name="Goeker M."/>
        </authorList>
    </citation>
    <scope>NUCLEOTIDE SEQUENCE [LARGE SCALE GENOMIC DNA]</scope>
    <source>
        <strain evidence="5 6">LX-B</strain>
    </source>
</reference>
<proteinExistence type="predicted"/>
<dbReference type="PROSITE" id="PS50995">
    <property type="entry name" value="HTH_MARR_2"/>
    <property type="match status" value="1"/>
</dbReference>
<keyword evidence="2 5" id="KW-0238">DNA-binding</keyword>
<dbReference type="SUPFAM" id="SSF46785">
    <property type="entry name" value="Winged helix' DNA-binding domain"/>
    <property type="match status" value="1"/>
</dbReference>
<dbReference type="PANTHER" id="PTHR42756">
    <property type="entry name" value="TRANSCRIPTIONAL REGULATOR, MARR"/>
    <property type="match status" value="1"/>
</dbReference>
<organism evidence="5 6">
    <name type="scientific">Hydrogenispora ethanolica</name>
    <dbReference type="NCBI Taxonomy" id="1082276"/>
    <lineage>
        <taxon>Bacteria</taxon>
        <taxon>Bacillati</taxon>
        <taxon>Bacillota</taxon>
        <taxon>Hydrogenispora</taxon>
    </lineage>
</organism>
<evidence type="ECO:0000256" key="3">
    <source>
        <dbReference type="ARBA" id="ARBA00023163"/>
    </source>
</evidence>
<comment type="caution">
    <text evidence="5">The sequence shown here is derived from an EMBL/GenBank/DDBJ whole genome shotgun (WGS) entry which is preliminary data.</text>
</comment>
<evidence type="ECO:0000259" key="4">
    <source>
        <dbReference type="PROSITE" id="PS50995"/>
    </source>
</evidence>
<gene>
    <name evidence="5" type="ORF">EDC14_1010109</name>
</gene>
<name>A0A4R1RVI4_HYDET</name>
<sequence>MDGVSPPLFCLLIKNTWQKLSRYYNQRFSPYDLSVPKALLLLEIAPGSGENPNHLAKKLDLENSSMTGLLDRLEKKGLIARERDPRDRRGVLIFLTSEGVRARETIKTLVEELDAKLQEALTPEEIKTFRKVLSVVGKQIL</sequence>
<dbReference type="EMBL" id="SLUN01000010">
    <property type="protein sequence ID" value="TCL70120.1"/>
    <property type="molecule type" value="Genomic_DNA"/>
</dbReference>
<evidence type="ECO:0000256" key="1">
    <source>
        <dbReference type="ARBA" id="ARBA00023015"/>
    </source>
</evidence>
<dbReference type="AlphaFoldDB" id="A0A4R1RVI4"/>
<evidence type="ECO:0000256" key="2">
    <source>
        <dbReference type="ARBA" id="ARBA00023125"/>
    </source>
</evidence>
<dbReference type="InterPro" id="IPR023187">
    <property type="entry name" value="Tscrpt_reg_MarR-type_CS"/>
</dbReference>
<dbReference type="InterPro" id="IPR036390">
    <property type="entry name" value="WH_DNA-bd_sf"/>
</dbReference>
<dbReference type="InterPro" id="IPR036388">
    <property type="entry name" value="WH-like_DNA-bd_sf"/>
</dbReference>
<keyword evidence="3" id="KW-0804">Transcription</keyword>
<dbReference type="Gene3D" id="1.10.10.10">
    <property type="entry name" value="Winged helix-like DNA-binding domain superfamily/Winged helix DNA-binding domain"/>
    <property type="match status" value="1"/>
</dbReference>
<feature type="domain" description="HTH marR-type" evidence="4">
    <location>
        <begin position="1"/>
        <end position="138"/>
    </location>
</feature>
<dbReference type="PANTHER" id="PTHR42756:SF1">
    <property type="entry name" value="TRANSCRIPTIONAL REPRESSOR OF EMRAB OPERON"/>
    <property type="match status" value="1"/>
</dbReference>
<protein>
    <submittedName>
        <fullName evidence="5">DNA-binding MarR family transcriptional regulator</fullName>
    </submittedName>
</protein>
<keyword evidence="6" id="KW-1185">Reference proteome</keyword>
<accession>A0A4R1RVI4</accession>
<dbReference type="InterPro" id="IPR000835">
    <property type="entry name" value="HTH_MarR-typ"/>
</dbReference>
<dbReference type="Pfam" id="PF01047">
    <property type="entry name" value="MarR"/>
    <property type="match status" value="1"/>
</dbReference>
<dbReference type="PRINTS" id="PR00598">
    <property type="entry name" value="HTHMARR"/>
</dbReference>
<dbReference type="Proteomes" id="UP000295008">
    <property type="component" value="Unassembled WGS sequence"/>
</dbReference>
<evidence type="ECO:0000313" key="5">
    <source>
        <dbReference type="EMBL" id="TCL70120.1"/>
    </source>
</evidence>
<dbReference type="GO" id="GO:0003677">
    <property type="term" value="F:DNA binding"/>
    <property type="evidence" value="ECO:0007669"/>
    <property type="project" value="UniProtKB-KW"/>
</dbReference>
<dbReference type="PROSITE" id="PS01117">
    <property type="entry name" value="HTH_MARR_1"/>
    <property type="match status" value="1"/>
</dbReference>
<dbReference type="SMART" id="SM00347">
    <property type="entry name" value="HTH_MARR"/>
    <property type="match status" value="1"/>
</dbReference>